<accession>A0A1W1ULI3</accession>
<dbReference type="InterPro" id="IPR044035">
    <property type="entry name" value="DUF5698"/>
</dbReference>
<keyword evidence="5 6" id="KW-0472">Membrane</keyword>
<feature type="domain" description="DUF2179" evidence="7">
    <location>
        <begin position="111"/>
        <end position="162"/>
    </location>
</feature>
<organism evidence="9 10">
    <name type="scientific">Desulfonispora thiosulfatigenes DSM 11270</name>
    <dbReference type="NCBI Taxonomy" id="656914"/>
    <lineage>
        <taxon>Bacteria</taxon>
        <taxon>Bacillati</taxon>
        <taxon>Bacillota</taxon>
        <taxon>Clostridia</taxon>
        <taxon>Eubacteriales</taxon>
        <taxon>Peptococcaceae</taxon>
        <taxon>Desulfonispora</taxon>
    </lineage>
</organism>
<evidence type="ECO:0000256" key="6">
    <source>
        <dbReference type="SAM" id="Phobius"/>
    </source>
</evidence>
<evidence type="ECO:0000259" key="7">
    <source>
        <dbReference type="Pfam" id="PF10035"/>
    </source>
</evidence>
<keyword evidence="4 6" id="KW-1133">Transmembrane helix</keyword>
<dbReference type="STRING" id="656914.SAMN00017405_2193"/>
<feature type="transmembrane region" description="Helical" evidence="6">
    <location>
        <begin position="6"/>
        <end position="26"/>
    </location>
</feature>
<evidence type="ECO:0000259" key="8">
    <source>
        <dbReference type="Pfam" id="PF18955"/>
    </source>
</evidence>
<evidence type="ECO:0000256" key="3">
    <source>
        <dbReference type="ARBA" id="ARBA00022692"/>
    </source>
</evidence>
<reference evidence="9 10" key="1">
    <citation type="submission" date="2017-04" db="EMBL/GenBank/DDBJ databases">
        <authorList>
            <person name="Afonso C.L."/>
            <person name="Miller P.J."/>
            <person name="Scott M.A."/>
            <person name="Spackman E."/>
            <person name="Goraichik I."/>
            <person name="Dimitrov K.M."/>
            <person name="Suarez D.L."/>
            <person name="Swayne D.E."/>
        </authorList>
    </citation>
    <scope>NUCLEOTIDE SEQUENCE [LARGE SCALE GENOMIC DNA]</scope>
    <source>
        <strain evidence="9 10">DSM 11270</strain>
    </source>
</reference>
<proteinExistence type="predicted"/>
<feature type="transmembrane region" description="Helical" evidence="6">
    <location>
        <begin position="33"/>
        <end position="53"/>
    </location>
</feature>
<evidence type="ECO:0000256" key="2">
    <source>
        <dbReference type="ARBA" id="ARBA00022475"/>
    </source>
</evidence>
<keyword evidence="2" id="KW-1003">Cell membrane</keyword>
<evidence type="ECO:0000256" key="4">
    <source>
        <dbReference type="ARBA" id="ARBA00022989"/>
    </source>
</evidence>
<keyword evidence="10" id="KW-1185">Reference proteome</keyword>
<dbReference type="PANTHER" id="PTHR40060">
    <property type="entry name" value="UPF0316 PROTEIN YEBE"/>
    <property type="match status" value="1"/>
</dbReference>
<dbReference type="Pfam" id="PF18955">
    <property type="entry name" value="DUF5698"/>
    <property type="match status" value="1"/>
</dbReference>
<dbReference type="EMBL" id="FWWT01000007">
    <property type="protein sequence ID" value="SMB81966.1"/>
    <property type="molecule type" value="Genomic_DNA"/>
</dbReference>
<dbReference type="CDD" id="cd16381">
    <property type="entry name" value="YitT_C_like_1"/>
    <property type="match status" value="1"/>
</dbReference>
<dbReference type="Proteomes" id="UP000192731">
    <property type="component" value="Unassembled WGS sequence"/>
</dbReference>
<dbReference type="RefSeq" id="WP_084052146.1">
    <property type="nucleotide sequence ID" value="NZ_FWWT01000007.1"/>
</dbReference>
<evidence type="ECO:0000256" key="5">
    <source>
        <dbReference type="ARBA" id="ARBA00023136"/>
    </source>
</evidence>
<feature type="domain" description="DUF5698" evidence="8">
    <location>
        <begin position="19"/>
        <end position="76"/>
    </location>
</feature>
<evidence type="ECO:0000313" key="9">
    <source>
        <dbReference type="EMBL" id="SMB81966.1"/>
    </source>
</evidence>
<name>A0A1W1ULI3_DESTI</name>
<sequence length="166" mass="18295">MQEYLIIFLAMAVFVSLNTIRVILIIRGKKGIASILAAAENFIYMSTFAYAISGSGSNIVAIIIASGGYACGVLTGSIVEKKLNMGHLVVQIIADGELEDLIEGLRKSNYAITNWKVQGLKGNKEMLYLLVKKKRYYDLESKIKELKPNSFIVVTEPNYFNGGYGN</sequence>
<dbReference type="PANTHER" id="PTHR40060:SF1">
    <property type="entry name" value="UPF0316 PROTEIN YEBE"/>
    <property type="match status" value="1"/>
</dbReference>
<gene>
    <name evidence="9" type="ORF">SAMN00017405_2193</name>
</gene>
<dbReference type="Pfam" id="PF10035">
    <property type="entry name" value="DUF2179"/>
    <property type="match status" value="1"/>
</dbReference>
<dbReference type="InterPro" id="IPR022930">
    <property type="entry name" value="UPF0316"/>
</dbReference>
<keyword evidence="3 6" id="KW-0812">Transmembrane</keyword>
<comment type="subcellular location">
    <subcellularLocation>
        <location evidence="1">Cell membrane</location>
        <topology evidence="1">Multi-pass membrane protein</topology>
    </subcellularLocation>
</comment>
<dbReference type="GO" id="GO:0005886">
    <property type="term" value="C:plasma membrane"/>
    <property type="evidence" value="ECO:0007669"/>
    <property type="project" value="UniProtKB-SubCell"/>
</dbReference>
<dbReference type="AlphaFoldDB" id="A0A1W1ULI3"/>
<evidence type="ECO:0000313" key="10">
    <source>
        <dbReference type="Proteomes" id="UP000192731"/>
    </source>
</evidence>
<protein>
    <submittedName>
        <fullName evidence="9">Uncharacterized protein YebE, UPF0316 family</fullName>
    </submittedName>
</protein>
<feature type="transmembrane region" description="Helical" evidence="6">
    <location>
        <begin position="59"/>
        <end position="79"/>
    </location>
</feature>
<dbReference type="InterPro" id="IPR019264">
    <property type="entry name" value="DUF2179"/>
</dbReference>
<evidence type="ECO:0000256" key="1">
    <source>
        <dbReference type="ARBA" id="ARBA00004651"/>
    </source>
</evidence>
<dbReference type="OrthoDB" id="48231at2"/>